<feature type="compositionally biased region" description="Polar residues" evidence="1">
    <location>
        <begin position="44"/>
        <end position="63"/>
    </location>
</feature>
<reference evidence="2" key="1">
    <citation type="submission" date="2025-08" db="UniProtKB">
        <authorList>
            <consortium name="RefSeq"/>
        </authorList>
    </citation>
    <scope>IDENTIFICATION</scope>
    <source>
        <tissue evidence="2">Whole insect</tissue>
    </source>
</reference>
<dbReference type="InParanoid" id="A0A6P7FDU4"/>
<feature type="compositionally biased region" description="Basic residues" evidence="1">
    <location>
        <begin position="69"/>
        <end position="78"/>
    </location>
</feature>
<gene>
    <name evidence="2" type="primary">LOC114327205</name>
</gene>
<organism evidence="2">
    <name type="scientific">Diabrotica virgifera virgifera</name>
    <name type="common">western corn rootworm</name>
    <dbReference type="NCBI Taxonomy" id="50390"/>
    <lineage>
        <taxon>Eukaryota</taxon>
        <taxon>Metazoa</taxon>
        <taxon>Ecdysozoa</taxon>
        <taxon>Arthropoda</taxon>
        <taxon>Hexapoda</taxon>
        <taxon>Insecta</taxon>
        <taxon>Pterygota</taxon>
        <taxon>Neoptera</taxon>
        <taxon>Endopterygota</taxon>
        <taxon>Coleoptera</taxon>
        <taxon>Polyphaga</taxon>
        <taxon>Cucujiformia</taxon>
        <taxon>Chrysomeloidea</taxon>
        <taxon>Chrysomelidae</taxon>
        <taxon>Galerucinae</taxon>
        <taxon>Diabroticina</taxon>
        <taxon>Diabroticites</taxon>
        <taxon>Diabrotica</taxon>
    </lineage>
</organism>
<accession>A0A6P7FDU4</accession>
<feature type="compositionally biased region" description="Basic and acidic residues" evidence="1">
    <location>
        <begin position="1"/>
        <end position="10"/>
    </location>
</feature>
<protein>
    <submittedName>
        <fullName evidence="2">Uncharacterized protein LOC114327205</fullName>
    </submittedName>
</protein>
<dbReference type="RefSeq" id="XP_028131540.1">
    <property type="nucleotide sequence ID" value="XM_028275739.1"/>
</dbReference>
<sequence>MYHTSQERDTISNVISENESEDLAVGDEHQNEQEGESSREQESNTQLETAESSQVSQTENRAQTVKPPTAHKSKKAKVAKSEPAESPSTTLMKYILNKNEQPTTTNPIDAFLSGISETIKTFPPLYQHMAKTKIFNIVSDIELQLLAPSPVRPHQQPSAYDGYGQPSTSHQNYNYVDMGVPPVSSAPVLQQHFPGNNSQQSSSAKYNMILL</sequence>
<evidence type="ECO:0000256" key="1">
    <source>
        <dbReference type="SAM" id="MobiDB-lite"/>
    </source>
</evidence>
<dbReference type="AlphaFoldDB" id="A0A6P7FDU4"/>
<name>A0A6P7FDU4_DIAVI</name>
<feature type="compositionally biased region" description="Basic and acidic residues" evidence="1">
    <location>
        <begin position="26"/>
        <end position="42"/>
    </location>
</feature>
<feature type="region of interest" description="Disordered" evidence="1">
    <location>
        <begin position="1"/>
        <end position="87"/>
    </location>
</feature>
<proteinExistence type="predicted"/>
<evidence type="ECO:0000313" key="2">
    <source>
        <dbReference type="RefSeq" id="XP_028131540.1"/>
    </source>
</evidence>